<keyword evidence="2" id="KW-0472">Membrane</keyword>
<name>A0ABS0BYE2_9GAMM</name>
<feature type="transmembrane region" description="Helical" evidence="2">
    <location>
        <begin position="109"/>
        <end position="130"/>
    </location>
</feature>
<organism evidence="3 4">
    <name type="scientific">Thiomicrorhabdus heinhorstiae</name>
    <dbReference type="NCBI Taxonomy" id="2748010"/>
    <lineage>
        <taxon>Bacteria</taxon>
        <taxon>Pseudomonadati</taxon>
        <taxon>Pseudomonadota</taxon>
        <taxon>Gammaproteobacteria</taxon>
        <taxon>Thiotrichales</taxon>
        <taxon>Piscirickettsiaceae</taxon>
        <taxon>Thiomicrorhabdus</taxon>
    </lineage>
</organism>
<evidence type="ECO:0000313" key="4">
    <source>
        <dbReference type="Proteomes" id="UP001193680"/>
    </source>
</evidence>
<reference evidence="3 4" key="2">
    <citation type="submission" date="2020-11" db="EMBL/GenBank/DDBJ databases">
        <title>Sulfur oxidizing isolate from Hospital Hole Sinkhole.</title>
        <authorList>
            <person name="Scott K.M."/>
        </authorList>
    </citation>
    <scope>NUCLEOTIDE SEQUENCE [LARGE SCALE GENOMIC DNA]</scope>
    <source>
        <strain evidence="3 4">HH1</strain>
    </source>
</reference>
<reference evidence="3 4" key="1">
    <citation type="submission" date="2020-06" db="EMBL/GenBank/DDBJ databases">
        <authorList>
            <person name="Scott K."/>
        </authorList>
    </citation>
    <scope>NUCLEOTIDE SEQUENCE [LARGE SCALE GENOMIC DNA]</scope>
    <source>
        <strain evidence="3 4">HH1</strain>
    </source>
</reference>
<gene>
    <name evidence="3" type="ORF">H8792_010700</name>
</gene>
<sequence>MTEKTIQAQPPLGDLLLKAREEQSLSLDAVSAQLNLSIERIEKMESDSFDPTNLSPFERGYVRNYAKLLGLDDAQFEHYFANNDNVSSDLHSVDRYRYSTQKPLVSESFVKFLVAISIVAMLGFLVWLVWPTKQSGSNSADTIQLPNNSQQEAPVLTPTPVE</sequence>
<proteinExistence type="predicted"/>
<dbReference type="PANTHER" id="PTHR34475">
    <property type="match status" value="1"/>
</dbReference>
<feature type="compositionally biased region" description="Polar residues" evidence="1">
    <location>
        <begin position="139"/>
        <end position="152"/>
    </location>
</feature>
<keyword evidence="2" id="KW-0812">Transmembrane</keyword>
<dbReference type="InterPro" id="IPR050400">
    <property type="entry name" value="Bact_Cytoskel_RodZ"/>
</dbReference>
<accession>A0ABS0BYE2</accession>
<dbReference type="InterPro" id="IPR010982">
    <property type="entry name" value="Lambda_DNA-bd_dom_sf"/>
</dbReference>
<dbReference type="Pfam" id="PF13413">
    <property type="entry name" value="HTH_25"/>
    <property type="match status" value="1"/>
</dbReference>
<comment type="caution">
    <text evidence="3">The sequence shown here is derived from an EMBL/GenBank/DDBJ whole genome shotgun (WGS) entry which is preliminary data.</text>
</comment>
<evidence type="ECO:0000256" key="2">
    <source>
        <dbReference type="SAM" id="Phobius"/>
    </source>
</evidence>
<evidence type="ECO:0000313" key="3">
    <source>
        <dbReference type="EMBL" id="MBF6058810.1"/>
    </source>
</evidence>
<feature type="region of interest" description="Disordered" evidence="1">
    <location>
        <begin position="139"/>
        <end position="162"/>
    </location>
</feature>
<dbReference type="Gene3D" id="1.10.260.40">
    <property type="entry name" value="lambda repressor-like DNA-binding domains"/>
    <property type="match status" value="1"/>
</dbReference>
<dbReference type="EMBL" id="JACBGI020000028">
    <property type="protein sequence ID" value="MBF6058810.1"/>
    <property type="molecule type" value="Genomic_DNA"/>
</dbReference>
<keyword evidence="2" id="KW-1133">Transmembrane helix</keyword>
<dbReference type="PANTHER" id="PTHR34475:SF1">
    <property type="entry name" value="CYTOSKELETON PROTEIN RODZ"/>
    <property type="match status" value="1"/>
</dbReference>
<dbReference type="Proteomes" id="UP001193680">
    <property type="component" value="Unassembled WGS sequence"/>
</dbReference>
<protein>
    <submittedName>
        <fullName evidence="3">Helix-turn-helix domain-containing protein</fullName>
    </submittedName>
</protein>
<keyword evidence="4" id="KW-1185">Reference proteome</keyword>
<dbReference type="RefSeq" id="WP_185978956.1">
    <property type="nucleotide sequence ID" value="NZ_JACBGI020000028.1"/>
</dbReference>
<evidence type="ECO:0000256" key="1">
    <source>
        <dbReference type="SAM" id="MobiDB-lite"/>
    </source>
</evidence>